<sequence>MAESERDRKGKRPMPSDEGPDSPLQDEELSDDDEVAMGNRVTVLVNHSEEPVDLLAERQEDLYSVSIPHQVNQWHWPVTHTDCQPAVKKALVNIFKSVEKLAGKTIKDTDKTGKVLGERIIHGECPLGLRLVVPIAHVNDAVMAQPYCVEAYRAY</sequence>
<comment type="caution">
    <text evidence="2">The sequence shown here is derived from an EMBL/GenBank/DDBJ whole genome shotgun (WGS) entry which is preliminary data.</text>
</comment>
<keyword evidence="3" id="KW-1185">Reference proteome</keyword>
<accession>A0AAE0GWK5</accession>
<evidence type="ECO:0000313" key="2">
    <source>
        <dbReference type="EMBL" id="KAK3285644.1"/>
    </source>
</evidence>
<evidence type="ECO:0000256" key="1">
    <source>
        <dbReference type="SAM" id="MobiDB-lite"/>
    </source>
</evidence>
<evidence type="ECO:0000313" key="3">
    <source>
        <dbReference type="Proteomes" id="UP001190700"/>
    </source>
</evidence>
<feature type="region of interest" description="Disordered" evidence="1">
    <location>
        <begin position="1"/>
        <end position="32"/>
    </location>
</feature>
<reference evidence="2 3" key="1">
    <citation type="journal article" date="2015" name="Genome Biol. Evol.">
        <title>Comparative Genomics of a Bacterivorous Green Alga Reveals Evolutionary Causalities and Consequences of Phago-Mixotrophic Mode of Nutrition.</title>
        <authorList>
            <person name="Burns J.A."/>
            <person name="Paasch A."/>
            <person name="Narechania A."/>
            <person name="Kim E."/>
        </authorList>
    </citation>
    <scope>NUCLEOTIDE SEQUENCE [LARGE SCALE GENOMIC DNA]</scope>
    <source>
        <strain evidence="2 3">PLY_AMNH</strain>
    </source>
</reference>
<feature type="compositionally biased region" description="Acidic residues" evidence="1">
    <location>
        <begin position="18"/>
        <end position="32"/>
    </location>
</feature>
<organism evidence="2 3">
    <name type="scientific">Cymbomonas tetramitiformis</name>
    <dbReference type="NCBI Taxonomy" id="36881"/>
    <lineage>
        <taxon>Eukaryota</taxon>
        <taxon>Viridiplantae</taxon>
        <taxon>Chlorophyta</taxon>
        <taxon>Pyramimonadophyceae</taxon>
        <taxon>Pyramimonadales</taxon>
        <taxon>Pyramimonadaceae</taxon>
        <taxon>Cymbomonas</taxon>
    </lineage>
</organism>
<dbReference type="Proteomes" id="UP001190700">
    <property type="component" value="Unassembled WGS sequence"/>
</dbReference>
<dbReference type="AlphaFoldDB" id="A0AAE0GWK5"/>
<dbReference type="EMBL" id="LGRX02001728">
    <property type="protein sequence ID" value="KAK3285644.1"/>
    <property type="molecule type" value="Genomic_DNA"/>
</dbReference>
<protein>
    <submittedName>
        <fullName evidence="2">Uncharacterized protein</fullName>
    </submittedName>
</protein>
<proteinExistence type="predicted"/>
<name>A0AAE0GWK5_9CHLO</name>
<gene>
    <name evidence="2" type="ORF">CYMTET_6763</name>
</gene>